<dbReference type="InterPro" id="IPR032639">
    <property type="entry name" value="Tex_YqgF"/>
</dbReference>
<dbReference type="Gene3D" id="1.10.150.310">
    <property type="entry name" value="Tex RuvX-like domain-like"/>
    <property type="match status" value="1"/>
</dbReference>
<dbReference type="InterPro" id="IPR041692">
    <property type="entry name" value="HHH_9"/>
</dbReference>
<dbReference type="InterPro" id="IPR023323">
    <property type="entry name" value="Tex-like_dom_sf"/>
</dbReference>
<dbReference type="FunFam" id="2.40.50.140:FF:000051">
    <property type="entry name" value="RNA-binding transcriptional accessory protein"/>
    <property type="match status" value="1"/>
</dbReference>
<proteinExistence type="predicted"/>
<dbReference type="FunFam" id="3.30.420.140:FF:000001">
    <property type="entry name" value="RNA-binding transcriptional accessory protein"/>
    <property type="match status" value="1"/>
</dbReference>
<dbReference type="SMART" id="SM00316">
    <property type="entry name" value="S1"/>
    <property type="match status" value="1"/>
</dbReference>
<dbReference type="InterPro" id="IPR012340">
    <property type="entry name" value="NA-bd_OB-fold"/>
</dbReference>
<dbReference type="RefSeq" id="WP_074596084.1">
    <property type="nucleotide sequence ID" value="NZ_FNUH01000003.1"/>
</dbReference>
<dbReference type="SUPFAM" id="SSF47781">
    <property type="entry name" value="RuvA domain 2-like"/>
    <property type="match status" value="2"/>
</dbReference>
<dbReference type="Pfam" id="PF00575">
    <property type="entry name" value="S1"/>
    <property type="match status" value="1"/>
</dbReference>
<dbReference type="GO" id="GO:0003735">
    <property type="term" value="F:structural constituent of ribosome"/>
    <property type="evidence" value="ECO:0007669"/>
    <property type="project" value="TreeGrafter"/>
</dbReference>
<name>A0A1H7V948_9STRE</name>
<dbReference type="Pfam" id="PF17674">
    <property type="entry name" value="HHH_9"/>
    <property type="match status" value="1"/>
</dbReference>
<reference evidence="2 3" key="1">
    <citation type="submission" date="2016-10" db="EMBL/GenBank/DDBJ databases">
        <authorList>
            <person name="de Groot N.N."/>
        </authorList>
    </citation>
    <scope>NUCLEOTIDE SEQUENCE [LARGE SCALE GENOMIC DNA]</scope>
    <source>
        <strain evidence="2 3">VTM1R29</strain>
    </source>
</reference>
<dbReference type="InterPro" id="IPR023319">
    <property type="entry name" value="Tex-like_HTH_dom_sf"/>
</dbReference>
<feature type="domain" description="S1 motif" evidence="1">
    <location>
        <begin position="635"/>
        <end position="704"/>
    </location>
</feature>
<dbReference type="Pfam" id="PF09371">
    <property type="entry name" value="Tex_N"/>
    <property type="match status" value="1"/>
</dbReference>
<dbReference type="PANTHER" id="PTHR10724:SF10">
    <property type="entry name" value="S1 RNA-BINDING DOMAIN-CONTAINING PROTEIN 1"/>
    <property type="match status" value="1"/>
</dbReference>
<dbReference type="GO" id="GO:0006139">
    <property type="term" value="P:nucleobase-containing compound metabolic process"/>
    <property type="evidence" value="ECO:0007669"/>
    <property type="project" value="InterPro"/>
</dbReference>
<dbReference type="InterPro" id="IPR012337">
    <property type="entry name" value="RNaseH-like_sf"/>
</dbReference>
<sequence>MENENVTKIAQDLNIKESQIAKVLDLTSQGNTIPFIARYRKEMTGNLDEVQIKAIIDLDKSMTALTDRKATVLAKIEEQGKLTAELKKAIENAEKLADVEELYLPYKEKRRTKATIAREAGLFPLARLILQNKPSLEVEAANFITEGFETADKTLAGACEILIEAFSEDNKLRSWVYNEIWSYSSIISTVKDEAADDNKTFQIYYDFSEKVSKIQGYRILALNRGEKLGILKVGFEHNIDKMVRFMGARFKNKNAYIDDVIAKTIKKKIVPAMERRIHSELTESAEDGAIELFSENLRNLLLVSPLKGKMVLGFDPAFRTGAKLAVVDQTGKLMTTQVIYPVPPASQAKIEQSKKDLAELIRTYDVEIIAIGNGTASRESEAFVAQVLKDFPDVSYVIVNESGASVYSASELARHEFPDLTVEKRSAISIARRLQDPLAELVKIDPKSIGVGQYQHDVSQKKLAENLDFVVDTVVNQVGVNINTASPALLAHVSGLNKTISENIVKYRDENGRIASREEIKKVPRLGAKAFEQAAGFLRIPGAENILDNTGVHPESYKAVERLLKELNITDLDDSAKIKLQSVSIETMAETINIGQETLKDIIADLLKPGRDLRDDFEAPVLRQDVLDISDLEIGQKLEGTVRNVVDFGAFVDIGLHDDGLIHISQMSKSFVKHPSQVVSVGDVVTVWVSKIDKERGKINLSLVDLRELN</sequence>
<dbReference type="PANTHER" id="PTHR10724">
    <property type="entry name" value="30S RIBOSOMAL PROTEIN S1"/>
    <property type="match status" value="1"/>
</dbReference>
<dbReference type="InterPro" id="IPR055179">
    <property type="entry name" value="Tex-like_central_region"/>
</dbReference>
<dbReference type="CDD" id="cd05685">
    <property type="entry name" value="S1_Tex"/>
    <property type="match status" value="1"/>
</dbReference>
<dbReference type="FunFam" id="1.10.150.310:FF:000001">
    <property type="entry name" value="RNA-binding transcriptional accessory protein"/>
    <property type="match status" value="1"/>
</dbReference>
<protein>
    <recommendedName>
        <fullName evidence="1">S1 motif domain-containing protein</fullName>
    </recommendedName>
</protein>
<dbReference type="SUPFAM" id="SSF53098">
    <property type="entry name" value="Ribonuclease H-like"/>
    <property type="match status" value="1"/>
</dbReference>
<dbReference type="SUPFAM" id="SSF158832">
    <property type="entry name" value="Tex N-terminal region-like"/>
    <property type="match status" value="1"/>
</dbReference>
<dbReference type="SUPFAM" id="SSF50249">
    <property type="entry name" value="Nucleic acid-binding proteins"/>
    <property type="match status" value="1"/>
</dbReference>
<dbReference type="InterPro" id="IPR010994">
    <property type="entry name" value="RuvA_2-like"/>
</dbReference>
<accession>A0A1H7V948</accession>
<dbReference type="Pfam" id="PF22706">
    <property type="entry name" value="Tex_central_region"/>
    <property type="match status" value="1"/>
</dbReference>
<dbReference type="Pfam" id="PF16921">
    <property type="entry name" value="Tex_YqgF"/>
    <property type="match status" value="1"/>
</dbReference>
<dbReference type="InterPro" id="IPR006641">
    <property type="entry name" value="YqgF/RNaseH-like_dom"/>
</dbReference>
<dbReference type="Gene3D" id="1.10.3500.10">
    <property type="entry name" value="Tex N-terminal region-like"/>
    <property type="match status" value="1"/>
</dbReference>
<evidence type="ECO:0000259" key="1">
    <source>
        <dbReference type="PROSITE" id="PS50126"/>
    </source>
</evidence>
<dbReference type="Pfam" id="PF12836">
    <property type="entry name" value="HHH_3"/>
    <property type="match status" value="1"/>
</dbReference>
<dbReference type="Proteomes" id="UP000182764">
    <property type="component" value="Unassembled WGS sequence"/>
</dbReference>
<gene>
    <name evidence="2" type="ORF">SAMN04487839_102126</name>
</gene>
<dbReference type="InterPro" id="IPR044146">
    <property type="entry name" value="S1_Tex"/>
</dbReference>
<dbReference type="AlphaFoldDB" id="A0A1H7V948"/>
<organism evidence="2 3">
    <name type="scientific">Streptococcus gallolyticus</name>
    <dbReference type="NCBI Taxonomy" id="315405"/>
    <lineage>
        <taxon>Bacteria</taxon>
        <taxon>Bacillati</taxon>
        <taxon>Bacillota</taxon>
        <taxon>Bacilli</taxon>
        <taxon>Lactobacillales</taxon>
        <taxon>Streptococcaceae</taxon>
        <taxon>Streptococcus</taxon>
    </lineage>
</organism>
<dbReference type="EMBL" id="FOBM01000002">
    <property type="protein sequence ID" value="SEM05722.1"/>
    <property type="molecule type" value="Genomic_DNA"/>
</dbReference>
<dbReference type="GO" id="GO:0006412">
    <property type="term" value="P:translation"/>
    <property type="evidence" value="ECO:0007669"/>
    <property type="project" value="TreeGrafter"/>
</dbReference>
<evidence type="ECO:0000313" key="3">
    <source>
        <dbReference type="Proteomes" id="UP000182764"/>
    </source>
</evidence>
<dbReference type="InterPro" id="IPR018974">
    <property type="entry name" value="Tex-like_N"/>
</dbReference>
<dbReference type="Gene3D" id="1.10.10.650">
    <property type="entry name" value="RuvA domain 2-like"/>
    <property type="match status" value="1"/>
</dbReference>
<dbReference type="InterPro" id="IPR050437">
    <property type="entry name" value="Ribos_protein_bS1-like"/>
</dbReference>
<dbReference type="Gene3D" id="2.40.50.140">
    <property type="entry name" value="Nucleic acid-binding proteins"/>
    <property type="match status" value="1"/>
</dbReference>
<dbReference type="GO" id="GO:0003729">
    <property type="term" value="F:mRNA binding"/>
    <property type="evidence" value="ECO:0007669"/>
    <property type="project" value="TreeGrafter"/>
</dbReference>
<dbReference type="SMART" id="SM00732">
    <property type="entry name" value="YqgFc"/>
    <property type="match status" value="1"/>
</dbReference>
<dbReference type="InterPro" id="IPR037027">
    <property type="entry name" value="YqgF/RNaseH-like_dom_sf"/>
</dbReference>
<dbReference type="GO" id="GO:0005737">
    <property type="term" value="C:cytoplasm"/>
    <property type="evidence" value="ECO:0007669"/>
    <property type="project" value="UniProtKB-ARBA"/>
</dbReference>
<dbReference type="InterPro" id="IPR003029">
    <property type="entry name" value="S1_domain"/>
</dbReference>
<dbReference type="Gene3D" id="3.30.420.140">
    <property type="entry name" value="YqgF/RNase H-like domain"/>
    <property type="match status" value="1"/>
</dbReference>
<dbReference type="PROSITE" id="PS50126">
    <property type="entry name" value="S1"/>
    <property type="match status" value="1"/>
</dbReference>
<dbReference type="FunFam" id="1.10.10.650:FF:000001">
    <property type="entry name" value="S1 RNA-binding domain 1"/>
    <property type="match status" value="1"/>
</dbReference>
<evidence type="ECO:0000313" key="2">
    <source>
        <dbReference type="EMBL" id="SEM05722.1"/>
    </source>
</evidence>